<feature type="compositionally biased region" description="Low complexity" evidence="8">
    <location>
        <begin position="683"/>
        <end position="697"/>
    </location>
</feature>
<evidence type="ECO:0000313" key="10">
    <source>
        <dbReference type="WBParaSite" id="nRc.2.0.1.t30826-RA"/>
    </source>
</evidence>
<keyword evidence="5" id="KW-0479">Metal-binding</keyword>
<feature type="compositionally biased region" description="Low complexity" evidence="8">
    <location>
        <begin position="74"/>
        <end position="83"/>
    </location>
</feature>
<dbReference type="GO" id="GO:0090090">
    <property type="term" value="P:negative regulation of canonical Wnt signaling pathway"/>
    <property type="evidence" value="ECO:0007669"/>
    <property type="project" value="UniProtKB-ARBA"/>
</dbReference>
<proteinExistence type="inferred from homology"/>
<evidence type="ECO:0000256" key="2">
    <source>
        <dbReference type="ARBA" id="ARBA00022475"/>
    </source>
</evidence>
<dbReference type="GO" id="GO:0005886">
    <property type="term" value="C:plasma membrane"/>
    <property type="evidence" value="ECO:0007669"/>
    <property type="project" value="UniProtKB-SubCell"/>
</dbReference>
<accession>A0A915JWX4</accession>
<feature type="compositionally biased region" description="Acidic residues" evidence="8">
    <location>
        <begin position="39"/>
        <end position="55"/>
    </location>
</feature>
<dbReference type="GO" id="GO:0016055">
    <property type="term" value="P:Wnt signaling pathway"/>
    <property type="evidence" value="ECO:0007669"/>
    <property type="project" value="UniProtKB-UniRule"/>
</dbReference>
<feature type="region of interest" description="Disordered" evidence="8">
    <location>
        <begin position="683"/>
        <end position="703"/>
    </location>
</feature>
<dbReference type="Proteomes" id="UP000887565">
    <property type="component" value="Unplaced"/>
</dbReference>
<evidence type="ECO:0000256" key="8">
    <source>
        <dbReference type="SAM" id="MobiDB-lite"/>
    </source>
</evidence>
<feature type="compositionally biased region" description="Low complexity" evidence="8">
    <location>
        <begin position="259"/>
        <end position="268"/>
    </location>
</feature>
<dbReference type="AlphaFoldDB" id="A0A915JWX4"/>
<evidence type="ECO:0000256" key="3">
    <source>
        <dbReference type="ARBA" id="ARBA00022490"/>
    </source>
</evidence>
<keyword evidence="3" id="KW-0963">Cytoplasm</keyword>
<evidence type="ECO:0000256" key="7">
    <source>
        <dbReference type="RuleBase" id="RU367060"/>
    </source>
</evidence>
<name>A0A915JWX4_ROMCU</name>
<sequence>MYVGLSKPIVVQRAFGHFRPCPDDKVRLLSVLSHKMDDNREDDENFGSEDGDQNPDDLSILSDDIIDREDQENSSSSSVSTSSLKNMAPDENNRLIDLKANREMLNNIKAVSIQNDLKISDRLVCGEQRKNDDLFRRRQATNIRRVIDPNRSIEIDKKKCNDEELKSAQEWIFTLYDFDAKGRVTKGDIVSLVRSIYDVLTNAEIPILKSSSNEKPPARQPMGAFRVKLAIISKDNQVTDRKDVNLNVNKRNTLEEAESSTSSPSPVAEKCRRWTTDRTEIYEQMPLIGGKAKKQNIRHTLQDQKENFEPVSLRKTSKIHSTTRPKSYIHRDYVNLSELEACCHKNHSPKNPPHFWTPCLDQNNRNENVQCKNEIATADAVVHHIRHCDQHCHCPVDKKRSILSEKALLCHHGMNTHFEEKYLPHLFAKHSNRHTSQLQSKIRAYYDRTHSLAPLRDADRHRRAPVSNAAATCESPCRPGPDYCRRQRTTPNTGEDVDCGLDFYHCVGGDDAKLREKPRLLKAESQFCYLQAFAYPIDEQAIVDPALLILVSYSVPFVPSPSWAVPHRRPFQGSKAPLCLYKDWPKTICTEKHFKKQTKYHDIKNYKSFEGSWREQFGCTAQYLVCWVQKSHAVSAHSIPQNRQHKAPKQQSLIEQNNAESCSESTSCDNNGCKTVRNCDYNKGSSSSSSSSSSGKNSHTKTTHCTNGNCTICENGKCRTEIQKGDDCVDHFKINEV</sequence>
<feature type="region of interest" description="Disordered" evidence="8">
    <location>
        <begin position="39"/>
        <end position="88"/>
    </location>
</feature>
<dbReference type="GO" id="GO:0046872">
    <property type="term" value="F:metal ion binding"/>
    <property type="evidence" value="ECO:0007669"/>
    <property type="project" value="UniProtKB-KW"/>
</dbReference>
<dbReference type="PANTHER" id="PTHR22611:SF9">
    <property type="entry name" value="PROTEIN NAKED CUTICLE"/>
    <property type="match status" value="1"/>
</dbReference>
<feature type="region of interest" description="Disordered" evidence="8">
    <location>
        <begin position="250"/>
        <end position="272"/>
    </location>
</feature>
<evidence type="ECO:0000256" key="6">
    <source>
        <dbReference type="ARBA" id="ARBA00023136"/>
    </source>
</evidence>
<comment type="similarity">
    <text evidence="1 7">Belongs to the NKD family.</text>
</comment>
<dbReference type="InterPro" id="IPR040140">
    <property type="entry name" value="Nkd-like"/>
</dbReference>
<evidence type="ECO:0000256" key="4">
    <source>
        <dbReference type="ARBA" id="ARBA00022687"/>
    </source>
</evidence>
<dbReference type="WBParaSite" id="nRc.2.0.1.t30826-RA">
    <property type="protein sequence ID" value="nRc.2.0.1.t30826-RA"/>
    <property type="gene ID" value="nRc.2.0.1.g30826"/>
</dbReference>
<keyword evidence="9" id="KW-1185">Reference proteome</keyword>
<organism evidence="9 10">
    <name type="scientific">Romanomermis culicivorax</name>
    <name type="common">Nematode worm</name>
    <dbReference type="NCBI Taxonomy" id="13658"/>
    <lineage>
        <taxon>Eukaryota</taxon>
        <taxon>Metazoa</taxon>
        <taxon>Ecdysozoa</taxon>
        <taxon>Nematoda</taxon>
        <taxon>Enoplea</taxon>
        <taxon>Dorylaimia</taxon>
        <taxon>Mermithida</taxon>
        <taxon>Mermithoidea</taxon>
        <taxon>Mermithidae</taxon>
        <taxon>Romanomermis</taxon>
    </lineage>
</organism>
<keyword evidence="4 7" id="KW-0879">Wnt signaling pathway</keyword>
<comment type="subcellular location">
    <subcellularLocation>
        <location evidence="7">Cell membrane</location>
    </subcellularLocation>
    <subcellularLocation>
        <location evidence="7">Cytoplasm</location>
    </subcellularLocation>
</comment>
<dbReference type="PANTHER" id="PTHR22611">
    <property type="entry name" value="PROTEIN NAKED CUTICLE"/>
    <property type="match status" value="1"/>
</dbReference>
<keyword evidence="2 7" id="KW-1003">Cell membrane</keyword>
<keyword evidence="6" id="KW-0472">Membrane</keyword>
<evidence type="ECO:0000256" key="5">
    <source>
        <dbReference type="ARBA" id="ARBA00022723"/>
    </source>
</evidence>
<evidence type="ECO:0000313" key="9">
    <source>
        <dbReference type="Proteomes" id="UP000887565"/>
    </source>
</evidence>
<protein>
    <recommendedName>
        <fullName evidence="7">Protein naked cuticle homolog</fullName>
    </recommendedName>
</protein>
<evidence type="ECO:0000256" key="1">
    <source>
        <dbReference type="ARBA" id="ARBA00007081"/>
    </source>
</evidence>
<dbReference type="GO" id="GO:0005737">
    <property type="term" value="C:cytoplasm"/>
    <property type="evidence" value="ECO:0007669"/>
    <property type="project" value="UniProtKB-SubCell"/>
</dbReference>
<comment type="function">
    <text evidence="7">Cell autonomous antagonist of the canonical Wnt signaling pathway.</text>
</comment>
<reference evidence="10" key="1">
    <citation type="submission" date="2022-11" db="UniProtKB">
        <authorList>
            <consortium name="WormBaseParasite"/>
        </authorList>
    </citation>
    <scope>IDENTIFICATION</scope>
</reference>